<reference evidence="4" key="1">
    <citation type="submission" date="2019-05" db="EMBL/GenBank/DDBJ databases">
        <title>Tamlana fucoidanivorans sp. nov., isolated from the surface of algae collected from Fujian province in China.</title>
        <authorList>
            <person name="Li J."/>
        </authorList>
    </citation>
    <scope>NUCLEOTIDE SEQUENCE [LARGE SCALE GENOMIC DNA]</scope>
    <source>
        <strain evidence="4">2251</strain>
        <plasmid evidence="4">unnamed3</plasmid>
    </source>
</reference>
<protein>
    <submittedName>
        <fullName evidence="3">Hydratase</fullName>
    </submittedName>
</protein>
<evidence type="ECO:0000259" key="2">
    <source>
        <dbReference type="Pfam" id="PF01557"/>
    </source>
</evidence>
<dbReference type="GO" id="GO:0008684">
    <property type="term" value="F:2-oxopent-4-enoate hydratase activity"/>
    <property type="evidence" value="ECO:0007669"/>
    <property type="project" value="TreeGrafter"/>
</dbReference>
<proteinExistence type="predicted"/>
<dbReference type="EMBL" id="CP040764">
    <property type="protein sequence ID" value="QDA36718.1"/>
    <property type="molecule type" value="Genomic_DNA"/>
</dbReference>
<feature type="domain" description="Fumarylacetoacetase-like C-terminal" evidence="2">
    <location>
        <begin position="67"/>
        <end position="221"/>
    </location>
</feature>
<gene>
    <name evidence="3" type="ORF">E4191_21810</name>
</gene>
<dbReference type="SUPFAM" id="SSF56529">
    <property type="entry name" value="FAH"/>
    <property type="match status" value="1"/>
</dbReference>
<accession>A0A4Y5SV26</accession>
<dbReference type="PANTHER" id="PTHR30143:SF0">
    <property type="entry name" value="2-KETO-4-PENTENOATE HYDRATASE"/>
    <property type="match status" value="1"/>
</dbReference>
<evidence type="ECO:0000256" key="1">
    <source>
        <dbReference type="ARBA" id="ARBA00023239"/>
    </source>
</evidence>
<dbReference type="Gene3D" id="3.90.850.10">
    <property type="entry name" value="Fumarylacetoacetase-like, C-terminal domain"/>
    <property type="match status" value="1"/>
</dbReference>
<dbReference type="PANTHER" id="PTHR30143">
    <property type="entry name" value="ACID HYDRATASE"/>
    <property type="match status" value="1"/>
</dbReference>
<dbReference type="InterPro" id="IPR011234">
    <property type="entry name" value="Fumarylacetoacetase-like_C"/>
</dbReference>
<name>A0A4Y5SV26_9RHOB</name>
<dbReference type="InterPro" id="IPR036663">
    <property type="entry name" value="Fumarylacetoacetase_C_sf"/>
</dbReference>
<dbReference type="KEGG" id="plia:E4191_21810"/>
<keyword evidence="3" id="KW-0614">Plasmid</keyword>
<dbReference type="GO" id="GO:0005737">
    <property type="term" value="C:cytoplasm"/>
    <property type="evidence" value="ECO:0007669"/>
    <property type="project" value="TreeGrafter"/>
</dbReference>
<keyword evidence="1" id="KW-0456">Lyase</keyword>
<dbReference type="InterPro" id="IPR050772">
    <property type="entry name" value="Hydratase-Decarb/MhpD_sf"/>
</dbReference>
<dbReference type="AlphaFoldDB" id="A0A4Y5SV26"/>
<geneLocation type="plasmid" evidence="3 4">
    <name>unnamed3</name>
</geneLocation>
<organism evidence="3 4">
    <name type="scientific">Paracoccus liaowanqingii</name>
    <dbReference type="NCBI Taxonomy" id="2560053"/>
    <lineage>
        <taxon>Bacteria</taxon>
        <taxon>Pseudomonadati</taxon>
        <taxon>Pseudomonadota</taxon>
        <taxon>Alphaproteobacteria</taxon>
        <taxon>Rhodobacterales</taxon>
        <taxon>Paracoccaceae</taxon>
        <taxon>Paracoccus</taxon>
    </lineage>
</organism>
<dbReference type="RefSeq" id="WP_139616421.1">
    <property type="nucleotide sequence ID" value="NZ_CP040764.1"/>
</dbReference>
<dbReference type="Proteomes" id="UP000296374">
    <property type="component" value="Plasmid unnamed3"/>
</dbReference>
<dbReference type="Pfam" id="PF01557">
    <property type="entry name" value="FAA_hydrolase"/>
    <property type="match status" value="1"/>
</dbReference>
<sequence>MTPTFDPKAAARVLLDVRAGAPRPAGLSVTPPDTTAAYAVQSEVTRQLGGRASWKMALLGGRDRHTAAMPGSEVVASGCTLPVLPPDAAIEVETAFILGADLPAGSTPDAALEAVAEVRLAFEIVSSRYHDRTSVPPLEAMADCFSSAGIVLGDPIPDWRTDLDQPLGLTLALDGQPVATTEQTPTLTGTADFLAWLATHAAGQNMQLSAGTVIITGARIGPIPLRGAREALACFGPIQVRAVLSGEA</sequence>
<evidence type="ECO:0000313" key="3">
    <source>
        <dbReference type="EMBL" id="QDA36718.1"/>
    </source>
</evidence>
<evidence type="ECO:0000313" key="4">
    <source>
        <dbReference type="Proteomes" id="UP000296374"/>
    </source>
</evidence>